<feature type="binding site" evidence="12">
    <location>
        <position position="147"/>
    </location>
    <ligand>
        <name>Zn(2+)</name>
        <dbReference type="ChEBI" id="CHEBI:29105"/>
        <note>catalytic</note>
    </ligand>
</feature>
<comment type="similarity">
    <text evidence="2 12">Belongs to the peptidase M48B family.</text>
</comment>
<dbReference type="GO" id="GO:0005886">
    <property type="term" value="C:plasma membrane"/>
    <property type="evidence" value="ECO:0007669"/>
    <property type="project" value="UniProtKB-SubCell"/>
</dbReference>
<evidence type="ECO:0000256" key="8">
    <source>
        <dbReference type="ARBA" id="ARBA00022833"/>
    </source>
</evidence>
<dbReference type="InterPro" id="IPR050083">
    <property type="entry name" value="HtpX_protease"/>
</dbReference>
<accession>A0A1G1V2S1</accession>
<keyword evidence="11 12" id="KW-0472">Membrane</keyword>
<feature type="binding site" evidence="12">
    <location>
        <position position="227"/>
    </location>
    <ligand>
        <name>Zn(2+)</name>
        <dbReference type="ChEBI" id="CHEBI:29105"/>
        <note>catalytic</note>
    </ligand>
</feature>
<protein>
    <recommendedName>
        <fullName evidence="12">Protease HtpX homolog</fullName>
        <ecNumber evidence="12">3.4.24.-</ecNumber>
    </recommendedName>
</protein>
<comment type="caution">
    <text evidence="14">The sequence shown here is derived from an EMBL/GenBank/DDBJ whole genome shotgun (WGS) entry which is preliminary data.</text>
</comment>
<dbReference type="PANTHER" id="PTHR43221">
    <property type="entry name" value="PROTEASE HTPX"/>
    <property type="match status" value="1"/>
</dbReference>
<keyword evidence="5 12" id="KW-0812">Transmembrane</keyword>
<keyword evidence="10 12" id="KW-0482">Metalloprotease</keyword>
<dbReference type="Gene3D" id="3.30.2010.10">
    <property type="entry name" value="Metalloproteases ('zincins'), catalytic domain"/>
    <property type="match status" value="1"/>
</dbReference>
<evidence type="ECO:0000256" key="11">
    <source>
        <dbReference type="ARBA" id="ARBA00023136"/>
    </source>
</evidence>
<evidence type="ECO:0000256" key="12">
    <source>
        <dbReference type="HAMAP-Rule" id="MF_00188"/>
    </source>
</evidence>
<sequence length="310" mass="34003">MRNITNIYEAVDQNKFKSFLAIALFIFFVVGASWVLARTFNLGPGFFGYALIFSGVSSIVSYWFSDKIVLSFSGAREADKKRDFTFYTVAENIALAAGLPMPKVYVIEDSAPNAFATGRDPKHAVVCATRGLLDKLNRSELEGVIGHEMSHVGNYDTRLMSIVAILAGLVVILSDVASRSMFWGGRESRNDKENQGGNILVIVGIVLAILAPIAAQLIQFAISRRREFYADASSVKLTRNPMGLVQALVKIAEDRNVLKSASNATAHMYIENPFKADLGGKHKGALSWVAGLFNTHPPVEERIRALRAMQ</sequence>
<dbReference type="STRING" id="1797513.A2782_03115"/>
<evidence type="ECO:0000256" key="9">
    <source>
        <dbReference type="ARBA" id="ARBA00022989"/>
    </source>
</evidence>
<evidence type="ECO:0000256" key="7">
    <source>
        <dbReference type="ARBA" id="ARBA00022801"/>
    </source>
</evidence>
<feature type="transmembrane region" description="Helical" evidence="12">
    <location>
        <begin position="46"/>
        <end position="64"/>
    </location>
</feature>
<dbReference type="GO" id="GO:0004222">
    <property type="term" value="F:metalloendopeptidase activity"/>
    <property type="evidence" value="ECO:0007669"/>
    <property type="project" value="UniProtKB-UniRule"/>
</dbReference>
<dbReference type="GO" id="GO:0008270">
    <property type="term" value="F:zinc ion binding"/>
    <property type="evidence" value="ECO:0007669"/>
    <property type="project" value="UniProtKB-UniRule"/>
</dbReference>
<evidence type="ECO:0000313" key="14">
    <source>
        <dbReference type="EMBL" id="OGY09683.1"/>
    </source>
</evidence>
<comment type="cofactor">
    <cofactor evidence="12">
        <name>Zn(2+)</name>
        <dbReference type="ChEBI" id="CHEBI:29105"/>
    </cofactor>
    <text evidence="12">Binds 1 zinc ion per subunit.</text>
</comment>
<feature type="transmembrane region" description="Helical" evidence="12">
    <location>
        <begin position="159"/>
        <end position="177"/>
    </location>
</feature>
<dbReference type="EMBL" id="MHBW01000006">
    <property type="protein sequence ID" value="OGY09683.1"/>
    <property type="molecule type" value="Genomic_DNA"/>
</dbReference>
<dbReference type="InterPro" id="IPR022919">
    <property type="entry name" value="Pept_M48_protease_HtpX"/>
</dbReference>
<feature type="transmembrane region" description="Helical" evidence="12">
    <location>
        <begin position="197"/>
        <end position="218"/>
    </location>
</feature>
<evidence type="ECO:0000259" key="13">
    <source>
        <dbReference type="Pfam" id="PF01435"/>
    </source>
</evidence>
<keyword evidence="7 12" id="KW-0378">Hydrolase</keyword>
<organism evidence="14 15">
    <name type="scientific">Candidatus Blackburnbacteria bacterium RIFCSPHIGHO2_01_FULL_43_15b</name>
    <dbReference type="NCBI Taxonomy" id="1797513"/>
    <lineage>
        <taxon>Bacteria</taxon>
        <taxon>Candidatus Blackburniibacteriota</taxon>
    </lineage>
</organism>
<keyword evidence="4 12" id="KW-0645">Protease</keyword>
<evidence type="ECO:0000256" key="3">
    <source>
        <dbReference type="ARBA" id="ARBA00022475"/>
    </source>
</evidence>
<evidence type="ECO:0000256" key="10">
    <source>
        <dbReference type="ARBA" id="ARBA00023049"/>
    </source>
</evidence>
<name>A0A1G1V2S1_9BACT</name>
<comment type="subcellular location">
    <subcellularLocation>
        <location evidence="1 12">Cell membrane</location>
        <topology evidence="1 12">Multi-pass membrane protein</topology>
    </subcellularLocation>
</comment>
<dbReference type="EC" id="3.4.24.-" evidence="12"/>
<evidence type="ECO:0000256" key="2">
    <source>
        <dbReference type="ARBA" id="ARBA00009779"/>
    </source>
</evidence>
<feature type="binding site" evidence="12">
    <location>
        <position position="151"/>
    </location>
    <ligand>
        <name>Zn(2+)</name>
        <dbReference type="ChEBI" id="CHEBI:29105"/>
        <note>catalytic</note>
    </ligand>
</feature>
<proteinExistence type="inferred from homology"/>
<feature type="active site" evidence="12">
    <location>
        <position position="148"/>
    </location>
</feature>
<feature type="domain" description="Peptidase M48" evidence="13">
    <location>
        <begin position="88"/>
        <end position="309"/>
    </location>
</feature>
<evidence type="ECO:0000256" key="5">
    <source>
        <dbReference type="ARBA" id="ARBA00022692"/>
    </source>
</evidence>
<dbReference type="PANTHER" id="PTHR43221:SF1">
    <property type="entry name" value="PROTEASE HTPX"/>
    <property type="match status" value="1"/>
</dbReference>
<evidence type="ECO:0000313" key="15">
    <source>
        <dbReference type="Proteomes" id="UP000177967"/>
    </source>
</evidence>
<evidence type="ECO:0000256" key="4">
    <source>
        <dbReference type="ARBA" id="ARBA00022670"/>
    </source>
</evidence>
<evidence type="ECO:0000256" key="6">
    <source>
        <dbReference type="ARBA" id="ARBA00022723"/>
    </source>
</evidence>
<dbReference type="AlphaFoldDB" id="A0A1G1V2S1"/>
<dbReference type="HAMAP" id="MF_00188">
    <property type="entry name" value="Pept_M48_protease_HtpX"/>
    <property type="match status" value="1"/>
</dbReference>
<dbReference type="Proteomes" id="UP000177967">
    <property type="component" value="Unassembled WGS sequence"/>
</dbReference>
<dbReference type="GO" id="GO:0006508">
    <property type="term" value="P:proteolysis"/>
    <property type="evidence" value="ECO:0007669"/>
    <property type="project" value="UniProtKB-KW"/>
</dbReference>
<evidence type="ECO:0000256" key="1">
    <source>
        <dbReference type="ARBA" id="ARBA00004651"/>
    </source>
</evidence>
<gene>
    <name evidence="12" type="primary">htpX</name>
    <name evidence="14" type="ORF">A2782_03115</name>
</gene>
<keyword evidence="9 12" id="KW-1133">Transmembrane helix</keyword>
<keyword evidence="8 12" id="KW-0862">Zinc</keyword>
<reference evidence="14 15" key="1">
    <citation type="journal article" date="2016" name="Nat. Commun.">
        <title>Thousands of microbial genomes shed light on interconnected biogeochemical processes in an aquifer system.</title>
        <authorList>
            <person name="Anantharaman K."/>
            <person name="Brown C.T."/>
            <person name="Hug L.A."/>
            <person name="Sharon I."/>
            <person name="Castelle C.J."/>
            <person name="Probst A.J."/>
            <person name="Thomas B.C."/>
            <person name="Singh A."/>
            <person name="Wilkins M.J."/>
            <person name="Karaoz U."/>
            <person name="Brodie E.L."/>
            <person name="Williams K.H."/>
            <person name="Hubbard S.S."/>
            <person name="Banfield J.F."/>
        </authorList>
    </citation>
    <scope>NUCLEOTIDE SEQUENCE [LARGE SCALE GENOMIC DNA]</scope>
</reference>
<feature type="transmembrane region" description="Helical" evidence="12">
    <location>
        <begin position="20"/>
        <end position="40"/>
    </location>
</feature>
<keyword evidence="6 12" id="KW-0479">Metal-binding</keyword>
<dbReference type="Pfam" id="PF01435">
    <property type="entry name" value="Peptidase_M48"/>
    <property type="match status" value="1"/>
</dbReference>
<dbReference type="CDD" id="cd07340">
    <property type="entry name" value="M48B_Htpx_like"/>
    <property type="match status" value="1"/>
</dbReference>
<dbReference type="InterPro" id="IPR001915">
    <property type="entry name" value="Peptidase_M48"/>
</dbReference>
<keyword evidence="3 12" id="KW-1003">Cell membrane</keyword>